<dbReference type="VEuPathDB" id="FungiDB:SMAC_00032"/>
<proteinExistence type="inferred from homology"/>
<dbReference type="EMBL" id="NMPR01000149">
    <property type="protein sequence ID" value="KAA8629104.1"/>
    <property type="molecule type" value="Genomic_DNA"/>
</dbReference>
<dbReference type="Proteomes" id="UP000433876">
    <property type="component" value="Unassembled WGS sequence"/>
</dbReference>
<evidence type="ECO:0000256" key="2">
    <source>
        <dbReference type="ARBA" id="ARBA00022692"/>
    </source>
</evidence>
<dbReference type="OMA" id="IAIICAM"/>
<evidence type="ECO:0000256" key="7">
    <source>
        <dbReference type="SAM" id="Phobius"/>
    </source>
</evidence>
<dbReference type="PANTHER" id="PTHR33048:SF92">
    <property type="entry name" value="INTEGRAL MEMBRANE PROTEIN"/>
    <property type="match status" value="1"/>
</dbReference>
<feature type="domain" description="Rhodopsin" evidence="8">
    <location>
        <begin position="5"/>
        <end position="250"/>
    </location>
</feature>
<dbReference type="InterPro" id="IPR052337">
    <property type="entry name" value="SAT4-like"/>
</dbReference>
<sequence length="323" mass="36039">MFMSLRLYSKRLSKANYSPDDYVLMVAWAIATIYNVLALYMVSFHGLGYTDDYINALPPEGALALMKKAVIFEIPMLFTAITACWLSKLSFFITLLRIVQNRPQKIVVWFAMTTSSFFLLSLSIIQPFAQCNDIYITENCVPASVAVPYGSAAYAYAALMDFLLSMVPTWIIWKIPIPRHQKIAIICAMSTGCLAGVVAIFKVIKNYEWLSRLKMDVWGLEVAGLAVALNSVEVSCTIIGVSLPFIRPLILRLKEGKKMSEDGENVAMDVFQDPSQRRAVKSSWCWSSSGGSSGSYDTQHSMSRNDESVAILDVERGKRQSGR</sequence>
<comment type="subcellular location">
    <subcellularLocation>
        <location evidence="1">Membrane</location>
        <topology evidence="1">Multi-pass membrane protein</topology>
    </subcellularLocation>
</comment>
<feature type="transmembrane region" description="Helical" evidence="7">
    <location>
        <begin position="224"/>
        <end position="250"/>
    </location>
</feature>
<feature type="region of interest" description="Disordered" evidence="6">
    <location>
        <begin position="282"/>
        <end position="323"/>
    </location>
</feature>
<dbReference type="InterPro" id="IPR049326">
    <property type="entry name" value="Rhodopsin_dom_fungi"/>
</dbReference>
<keyword evidence="3 7" id="KW-1133">Transmembrane helix</keyword>
<feature type="transmembrane region" description="Helical" evidence="7">
    <location>
        <begin position="149"/>
        <end position="171"/>
    </location>
</feature>
<organism evidence="9 10">
    <name type="scientific">Sordaria macrospora</name>
    <dbReference type="NCBI Taxonomy" id="5147"/>
    <lineage>
        <taxon>Eukaryota</taxon>
        <taxon>Fungi</taxon>
        <taxon>Dikarya</taxon>
        <taxon>Ascomycota</taxon>
        <taxon>Pezizomycotina</taxon>
        <taxon>Sordariomycetes</taxon>
        <taxon>Sordariomycetidae</taxon>
        <taxon>Sordariales</taxon>
        <taxon>Sordariaceae</taxon>
        <taxon>Sordaria</taxon>
    </lineage>
</organism>
<accession>A0A8S8ZF05</accession>
<gene>
    <name evidence="9" type="ORF">SMACR_00032</name>
</gene>
<feature type="compositionally biased region" description="Basic and acidic residues" evidence="6">
    <location>
        <begin position="303"/>
        <end position="323"/>
    </location>
</feature>
<name>A0A8S8ZF05_SORMA</name>
<evidence type="ECO:0000256" key="6">
    <source>
        <dbReference type="SAM" id="MobiDB-lite"/>
    </source>
</evidence>
<dbReference type="GO" id="GO:0016020">
    <property type="term" value="C:membrane"/>
    <property type="evidence" value="ECO:0007669"/>
    <property type="project" value="UniProtKB-SubCell"/>
</dbReference>
<evidence type="ECO:0000256" key="3">
    <source>
        <dbReference type="ARBA" id="ARBA00022989"/>
    </source>
</evidence>
<keyword evidence="4 7" id="KW-0472">Membrane</keyword>
<evidence type="ECO:0000256" key="4">
    <source>
        <dbReference type="ARBA" id="ARBA00023136"/>
    </source>
</evidence>
<comment type="similarity">
    <text evidence="5">Belongs to the SAT4 family.</text>
</comment>
<reference evidence="9 10" key="1">
    <citation type="submission" date="2017-07" db="EMBL/GenBank/DDBJ databases">
        <title>Genome sequence of the Sordaria macrospora wild type strain R19027.</title>
        <authorList>
            <person name="Nowrousian M."/>
            <person name="Teichert I."/>
            <person name="Kueck U."/>
        </authorList>
    </citation>
    <scope>NUCLEOTIDE SEQUENCE [LARGE SCALE GENOMIC DNA]</scope>
    <source>
        <strain evidence="9 10">R19027</strain>
        <tissue evidence="9">Mycelium</tissue>
    </source>
</reference>
<feature type="transmembrane region" description="Helical" evidence="7">
    <location>
        <begin position="183"/>
        <end position="204"/>
    </location>
</feature>
<evidence type="ECO:0000259" key="8">
    <source>
        <dbReference type="Pfam" id="PF20684"/>
    </source>
</evidence>
<comment type="caution">
    <text evidence="9">The sequence shown here is derived from an EMBL/GenBank/DDBJ whole genome shotgun (WGS) entry which is preliminary data.</text>
</comment>
<feature type="transmembrane region" description="Helical" evidence="7">
    <location>
        <begin position="76"/>
        <end position="99"/>
    </location>
</feature>
<dbReference type="AlphaFoldDB" id="A0A8S8ZF05"/>
<evidence type="ECO:0000313" key="9">
    <source>
        <dbReference type="EMBL" id="KAA8629104.1"/>
    </source>
</evidence>
<feature type="transmembrane region" description="Helical" evidence="7">
    <location>
        <begin position="21"/>
        <end position="42"/>
    </location>
</feature>
<evidence type="ECO:0000256" key="5">
    <source>
        <dbReference type="ARBA" id="ARBA00038359"/>
    </source>
</evidence>
<evidence type="ECO:0000313" key="10">
    <source>
        <dbReference type="Proteomes" id="UP000433876"/>
    </source>
</evidence>
<protein>
    <recommendedName>
        <fullName evidence="8">Rhodopsin domain-containing protein</fullName>
    </recommendedName>
</protein>
<dbReference type="Pfam" id="PF20684">
    <property type="entry name" value="Fung_rhodopsin"/>
    <property type="match status" value="1"/>
</dbReference>
<feature type="transmembrane region" description="Helical" evidence="7">
    <location>
        <begin position="106"/>
        <end position="129"/>
    </location>
</feature>
<keyword evidence="2 7" id="KW-0812">Transmembrane</keyword>
<dbReference type="PANTHER" id="PTHR33048">
    <property type="entry name" value="PTH11-LIKE INTEGRAL MEMBRANE PROTEIN (AFU_ORTHOLOGUE AFUA_5G11245)"/>
    <property type="match status" value="1"/>
</dbReference>
<evidence type="ECO:0000256" key="1">
    <source>
        <dbReference type="ARBA" id="ARBA00004141"/>
    </source>
</evidence>